<reference evidence="1" key="1">
    <citation type="journal article" date="2021" name="Proc. Natl. Acad. Sci. U.S.A.">
        <title>A Catalog of Tens of Thousands of Viruses from Human Metagenomes Reveals Hidden Associations with Chronic Diseases.</title>
        <authorList>
            <person name="Tisza M.J."/>
            <person name="Buck C.B."/>
        </authorList>
    </citation>
    <scope>NUCLEOTIDE SEQUENCE</scope>
    <source>
        <strain evidence="1">CtL0q1</strain>
    </source>
</reference>
<name>A0A8S5PJI7_9CAUD</name>
<evidence type="ECO:0000313" key="1">
    <source>
        <dbReference type="EMBL" id="DAE06888.1"/>
    </source>
</evidence>
<organism evidence="1">
    <name type="scientific">Siphoviridae sp. ctL0q1</name>
    <dbReference type="NCBI Taxonomy" id="2825449"/>
    <lineage>
        <taxon>Viruses</taxon>
        <taxon>Duplodnaviria</taxon>
        <taxon>Heunggongvirae</taxon>
        <taxon>Uroviricota</taxon>
        <taxon>Caudoviricetes</taxon>
    </lineage>
</organism>
<protein>
    <submittedName>
        <fullName evidence="1">Uncharacterized protein</fullName>
    </submittedName>
</protein>
<accession>A0A8S5PJI7</accession>
<proteinExistence type="predicted"/>
<sequence length="101" mass="11661">MDKIKTSELVKKLTVAYELAFRCEDENFFHAPQFLDLAGKEVVTPADLIIIIRIAEDFARFSSIRAICKVLQETDLIENDVDVFNNDDFREEVYQAIVSMK</sequence>
<dbReference type="EMBL" id="BK015443">
    <property type="protein sequence ID" value="DAE06888.1"/>
    <property type="molecule type" value="Genomic_DNA"/>
</dbReference>